<comment type="catalytic activity">
    <reaction evidence="8">
        <text>DNA(n) + a 2'-deoxyribonucleoside 5'-triphosphate = DNA(n+1) + diphosphate</text>
        <dbReference type="Rhea" id="RHEA:22508"/>
        <dbReference type="Rhea" id="RHEA-COMP:17339"/>
        <dbReference type="Rhea" id="RHEA-COMP:17340"/>
        <dbReference type="ChEBI" id="CHEBI:33019"/>
        <dbReference type="ChEBI" id="CHEBI:61560"/>
        <dbReference type="ChEBI" id="CHEBI:173112"/>
        <dbReference type="EC" id="2.7.7.7"/>
    </reaction>
</comment>
<protein>
    <recommendedName>
        <fullName evidence="2">DNA polymerase III subunit delta</fullName>
        <ecNumber evidence="1">2.7.7.7</ecNumber>
    </recommendedName>
</protein>
<dbReference type="InterPro" id="IPR048466">
    <property type="entry name" value="DNA_pol3_delta-like_C"/>
</dbReference>
<dbReference type="RefSeq" id="WP_347307243.1">
    <property type="nucleotide sequence ID" value="NZ_JBAJEX010000002.1"/>
</dbReference>
<evidence type="ECO:0000256" key="1">
    <source>
        <dbReference type="ARBA" id="ARBA00012417"/>
    </source>
</evidence>
<dbReference type="SUPFAM" id="SSF48019">
    <property type="entry name" value="post-AAA+ oligomerization domain-like"/>
    <property type="match status" value="1"/>
</dbReference>
<reference evidence="11 12" key="1">
    <citation type="submission" date="2024-02" db="EMBL/GenBank/DDBJ databases">
        <title>New thermophilic sulfur-oxidizing bacteria from a hot springs of the Uzon caldera (Kamchatka, Russia).</title>
        <authorList>
            <person name="Dukat A.M."/>
            <person name="Elcheninov A.G."/>
            <person name="Frolov E.N."/>
        </authorList>
    </citation>
    <scope>NUCLEOTIDE SEQUENCE [LARGE SCALE GENOMIC DNA]</scope>
    <source>
        <strain evidence="11 12">AK1</strain>
    </source>
</reference>
<dbReference type="PANTHER" id="PTHR34388">
    <property type="entry name" value="DNA POLYMERASE III SUBUNIT DELTA"/>
    <property type="match status" value="1"/>
</dbReference>
<evidence type="ECO:0000256" key="5">
    <source>
        <dbReference type="ARBA" id="ARBA00022705"/>
    </source>
</evidence>
<dbReference type="Pfam" id="PF06144">
    <property type="entry name" value="DNA_pol3_delta"/>
    <property type="match status" value="1"/>
</dbReference>
<gene>
    <name evidence="11" type="primary">holA</name>
    <name evidence="11" type="ORF">V6E02_03595</name>
</gene>
<dbReference type="Gene3D" id="3.40.50.300">
    <property type="entry name" value="P-loop containing nucleotide triphosphate hydrolases"/>
    <property type="match status" value="1"/>
</dbReference>
<keyword evidence="4 11" id="KW-0548">Nucleotidyltransferase</keyword>
<keyword evidence="6" id="KW-0239">DNA-directed DNA polymerase</keyword>
<dbReference type="EC" id="2.7.7.7" evidence="1"/>
<dbReference type="InterPro" id="IPR010372">
    <property type="entry name" value="DNA_pol3_delta_N"/>
</dbReference>
<evidence type="ECO:0000259" key="9">
    <source>
        <dbReference type="Pfam" id="PF06144"/>
    </source>
</evidence>
<dbReference type="NCBIfam" id="TIGR01128">
    <property type="entry name" value="holA"/>
    <property type="match status" value="1"/>
</dbReference>
<evidence type="ECO:0000313" key="11">
    <source>
        <dbReference type="EMBL" id="MEO1766297.1"/>
    </source>
</evidence>
<dbReference type="Pfam" id="PF21694">
    <property type="entry name" value="DNA_pol3_delta_C"/>
    <property type="match status" value="1"/>
</dbReference>
<feature type="domain" description="DNA polymerase III delta N-terminal" evidence="9">
    <location>
        <begin position="20"/>
        <end position="137"/>
    </location>
</feature>
<dbReference type="PANTHER" id="PTHR34388:SF1">
    <property type="entry name" value="DNA POLYMERASE III SUBUNIT DELTA"/>
    <property type="match status" value="1"/>
</dbReference>
<keyword evidence="5" id="KW-0235">DNA replication</keyword>
<evidence type="ECO:0000256" key="8">
    <source>
        <dbReference type="ARBA" id="ARBA00049244"/>
    </source>
</evidence>
<keyword evidence="3 11" id="KW-0808">Transferase</keyword>
<evidence type="ECO:0000256" key="2">
    <source>
        <dbReference type="ARBA" id="ARBA00017703"/>
    </source>
</evidence>
<dbReference type="EMBL" id="JBAJEX010000002">
    <property type="protein sequence ID" value="MEO1766297.1"/>
    <property type="molecule type" value="Genomic_DNA"/>
</dbReference>
<evidence type="ECO:0000256" key="7">
    <source>
        <dbReference type="ARBA" id="ARBA00034754"/>
    </source>
</evidence>
<evidence type="ECO:0000313" key="12">
    <source>
        <dbReference type="Proteomes" id="UP001482231"/>
    </source>
</evidence>
<comment type="similarity">
    <text evidence="7">Belongs to the DNA polymerase HolA subunit family.</text>
</comment>
<evidence type="ECO:0000256" key="6">
    <source>
        <dbReference type="ARBA" id="ARBA00022932"/>
    </source>
</evidence>
<dbReference type="InterPro" id="IPR005790">
    <property type="entry name" value="DNA_polIII_delta"/>
</dbReference>
<evidence type="ECO:0000259" key="10">
    <source>
        <dbReference type="Pfam" id="PF21694"/>
    </source>
</evidence>
<comment type="caution">
    <text evidence="11">The sequence shown here is derived from an EMBL/GenBank/DDBJ whole genome shotgun (WGS) entry which is preliminary data.</text>
</comment>
<dbReference type="InterPro" id="IPR027417">
    <property type="entry name" value="P-loop_NTPase"/>
</dbReference>
<keyword evidence="12" id="KW-1185">Reference proteome</keyword>
<proteinExistence type="inferred from homology"/>
<dbReference type="SUPFAM" id="SSF52540">
    <property type="entry name" value="P-loop containing nucleoside triphosphate hydrolases"/>
    <property type="match status" value="1"/>
</dbReference>
<dbReference type="CDD" id="cd18138">
    <property type="entry name" value="HLD_clamp_pol_III_delta"/>
    <property type="match status" value="1"/>
</dbReference>
<evidence type="ECO:0000256" key="4">
    <source>
        <dbReference type="ARBA" id="ARBA00022695"/>
    </source>
</evidence>
<dbReference type="Proteomes" id="UP001482231">
    <property type="component" value="Unassembled WGS sequence"/>
</dbReference>
<name>A0ABV0EFZ8_9BURK</name>
<dbReference type="InterPro" id="IPR008921">
    <property type="entry name" value="DNA_pol3_clamp-load_cplx_C"/>
</dbReference>
<feature type="domain" description="DNA polymerase III delta subunit-like C-terminal" evidence="10">
    <location>
        <begin position="212"/>
        <end position="313"/>
    </location>
</feature>
<organism evidence="11 12">
    <name type="scientific">Thiobacter aerophilum</name>
    <dbReference type="NCBI Taxonomy" id="3121275"/>
    <lineage>
        <taxon>Bacteria</taxon>
        <taxon>Pseudomonadati</taxon>
        <taxon>Pseudomonadota</taxon>
        <taxon>Betaproteobacteria</taxon>
        <taxon>Burkholderiales</taxon>
        <taxon>Thiobacteraceae</taxon>
        <taxon>Thiobacter</taxon>
    </lineage>
</organism>
<dbReference type="GO" id="GO:0003887">
    <property type="term" value="F:DNA-directed DNA polymerase activity"/>
    <property type="evidence" value="ECO:0007669"/>
    <property type="project" value="UniProtKB-EC"/>
</dbReference>
<dbReference type="Gene3D" id="1.10.8.60">
    <property type="match status" value="1"/>
</dbReference>
<evidence type="ECO:0000256" key="3">
    <source>
        <dbReference type="ARBA" id="ARBA00022679"/>
    </source>
</evidence>
<dbReference type="Gene3D" id="1.20.272.10">
    <property type="match status" value="1"/>
</dbReference>
<accession>A0ABV0EFZ8</accession>
<sequence length="335" mass="35939">MQVRAADLSRHLACGLAPLYVITGDEPLLVMEAVDAIRAAAVTQGYTEREVLTVEGGFRWTELAARGASLSLFAARRMLELRIPGGKPGVEGAAALEAYCASLPPHTLTVITLPRVNRRAAQASWFQALAHAGMVVDIAPVELEQLPDWLAERLARQGQSADAQTLRFLAEQVEGNLLAAHQEVQKLGLLYPPRRLSFEEVSEAVLDVSRYDVFQLADAMLAGQVARLARILDALAAAGEKPVPVLGVLAWAIRGLARARAALDRGVAMEVALREAGFWGSRQQLARRALAKLSAGRLAAALGWAAEVDRMSKGLAAGDVWDGLLQLALRIARPA</sequence>